<dbReference type="AlphaFoldDB" id="A0A098R2M6"/>
<sequence>MIIAIDGPAGSGKSTVARYIADKLGFLYVNSGRVYRTVTFLCLEKDLSISEEAIFKSIPWNEISIHRDYIAVNLQQLSDELHHQRIDKLVPRISSFPMIRKAVNNIIVNTSKNENVVAEGRDMTTVVFPDADIKVYLDASIESRAMRRFNQGISDQTFEEIYKAIEERDQVDQKKAVGALRRSTDALYLDTSGLTIEQVCEKVIKSIQGHKTHQELL</sequence>
<dbReference type="GO" id="GO:0015949">
    <property type="term" value="P:nucleobase-containing small molecule interconversion"/>
    <property type="evidence" value="ECO:0007669"/>
    <property type="project" value="TreeGrafter"/>
</dbReference>
<evidence type="ECO:0000256" key="1">
    <source>
        <dbReference type="ARBA" id="ARBA00009427"/>
    </source>
</evidence>
<evidence type="ECO:0000313" key="10">
    <source>
        <dbReference type="EMBL" id="KGE73913.1"/>
    </source>
</evidence>
<feature type="binding site" evidence="8">
    <location>
        <begin position="7"/>
        <end position="15"/>
    </location>
    <ligand>
        <name>ATP</name>
        <dbReference type="ChEBI" id="CHEBI:30616"/>
    </ligand>
</feature>
<keyword evidence="2 8" id="KW-0808">Transferase</keyword>
<dbReference type="SUPFAM" id="SSF52540">
    <property type="entry name" value="P-loop containing nucleoside triphosphate hydrolases"/>
    <property type="match status" value="1"/>
</dbReference>
<evidence type="ECO:0000259" key="9">
    <source>
        <dbReference type="Pfam" id="PF02224"/>
    </source>
</evidence>
<evidence type="ECO:0000256" key="7">
    <source>
        <dbReference type="ARBA" id="ARBA00048478"/>
    </source>
</evidence>
<keyword evidence="5 8" id="KW-0067">ATP-binding</keyword>
<evidence type="ECO:0000256" key="6">
    <source>
        <dbReference type="ARBA" id="ARBA00047615"/>
    </source>
</evidence>
<dbReference type="HAMAP" id="MF_00238">
    <property type="entry name" value="Cytidyl_kinase_type1"/>
    <property type="match status" value="1"/>
</dbReference>
<dbReference type="CDD" id="cd02020">
    <property type="entry name" value="CMPK"/>
    <property type="match status" value="1"/>
</dbReference>
<evidence type="ECO:0000256" key="2">
    <source>
        <dbReference type="ARBA" id="ARBA00022679"/>
    </source>
</evidence>
<comment type="subcellular location">
    <subcellularLocation>
        <location evidence="8">Cytoplasm</location>
    </subcellularLocation>
</comment>
<dbReference type="NCBIfam" id="TIGR00017">
    <property type="entry name" value="cmk"/>
    <property type="match status" value="1"/>
</dbReference>
<proteinExistence type="inferred from homology"/>
<reference evidence="10 11" key="1">
    <citation type="submission" date="2014-05" db="EMBL/GenBank/DDBJ databases">
        <title>De novo Genome Sequence of Spirocheata sp.</title>
        <authorList>
            <person name="Shivani Y."/>
            <person name="Subhash Y."/>
            <person name="Tushar L."/>
            <person name="Sasikala C."/>
            <person name="Ramana C.V."/>
        </authorList>
    </citation>
    <scope>NUCLEOTIDE SEQUENCE [LARGE SCALE GENOMIC DNA]</scope>
    <source>
        <strain evidence="10 11">JC230</strain>
    </source>
</reference>
<evidence type="ECO:0000256" key="8">
    <source>
        <dbReference type="HAMAP-Rule" id="MF_00238"/>
    </source>
</evidence>
<comment type="similarity">
    <text evidence="1 8">Belongs to the cytidylate kinase family. Type 1 subfamily.</text>
</comment>
<comment type="caution">
    <text evidence="10">The sequence shown here is derived from an EMBL/GenBank/DDBJ whole genome shotgun (WGS) entry which is preliminary data.</text>
</comment>
<evidence type="ECO:0000256" key="3">
    <source>
        <dbReference type="ARBA" id="ARBA00022741"/>
    </source>
</evidence>
<dbReference type="EMBL" id="JNUP01000001">
    <property type="protein sequence ID" value="KGE73913.1"/>
    <property type="molecule type" value="Genomic_DNA"/>
</dbReference>
<dbReference type="PANTHER" id="PTHR21299">
    <property type="entry name" value="CYTIDYLATE KINASE/PANTOATE-BETA-ALANINE LIGASE"/>
    <property type="match status" value="1"/>
</dbReference>
<dbReference type="InterPro" id="IPR011994">
    <property type="entry name" value="Cytidylate_kinase_dom"/>
</dbReference>
<feature type="domain" description="Cytidylate kinase" evidence="9">
    <location>
        <begin position="3"/>
        <end position="208"/>
    </location>
</feature>
<evidence type="ECO:0000313" key="11">
    <source>
        <dbReference type="Proteomes" id="UP000029692"/>
    </source>
</evidence>
<dbReference type="eggNOG" id="COG0283">
    <property type="taxonomic scope" value="Bacteria"/>
</dbReference>
<organism evidence="10 11">
    <name type="scientific">Spirochaeta lutea</name>
    <dbReference type="NCBI Taxonomy" id="1480694"/>
    <lineage>
        <taxon>Bacteria</taxon>
        <taxon>Pseudomonadati</taxon>
        <taxon>Spirochaetota</taxon>
        <taxon>Spirochaetia</taxon>
        <taxon>Spirochaetales</taxon>
        <taxon>Spirochaetaceae</taxon>
        <taxon>Spirochaeta</taxon>
    </lineage>
</organism>
<dbReference type="InterPro" id="IPR027417">
    <property type="entry name" value="P-loop_NTPase"/>
</dbReference>
<gene>
    <name evidence="8" type="primary">cmk</name>
    <name evidence="10" type="ORF">DC28_01655</name>
</gene>
<evidence type="ECO:0000256" key="4">
    <source>
        <dbReference type="ARBA" id="ARBA00022777"/>
    </source>
</evidence>
<dbReference type="GO" id="GO:0005524">
    <property type="term" value="F:ATP binding"/>
    <property type="evidence" value="ECO:0007669"/>
    <property type="project" value="UniProtKB-UniRule"/>
</dbReference>
<dbReference type="RefSeq" id="WP_037544388.1">
    <property type="nucleotide sequence ID" value="NZ_JNUP01000001.1"/>
</dbReference>
<dbReference type="GO" id="GO:0005829">
    <property type="term" value="C:cytosol"/>
    <property type="evidence" value="ECO:0007669"/>
    <property type="project" value="TreeGrafter"/>
</dbReference>
<accession>A0A098R2M6</accession>
<dbReference type="STRING" id="1480694.DC28_01655"/>
<name>A0A098R2M6_9SPIO</name>
<dbReference type="Pfam" id="PF02224">
    <property type="entry name" value="Cytidylate_kin"/>
    <property type="match status" value="1"/>
</dbReference>
<keyword evidence="4 8" id="KW-0418">Kinase</keyword>
<dbReference type="GO" id="GO:0006220">
    <property type="term" value="P:pyrimidine nucleotide metabolic process"/>
    <property type="evidence" value="ECO:0007669"/>
    <property type="project" value="UniProtKB-UniRule"/>
</dbReference>
<dbReference type="EC" id="2.7.4.25" evidence="8"/>
<keyword evidence="11" id="KW-1185">Reference proteome</keyword>
<dbReference type="GO" id="GO:0036431">
    <property type="term" value="F:dCMP kinase activity"/>
    <property type="evidence" value="ECO:0007669"/>
    <property type="project" value="InterPro"/>
</dbReference>
<dbReference type="GO" id="GO:0036430">
    <property type="term" value="F:CMP kinase activity"/>
    <property type="evidence" value="ECO:0007669"/>
    <property type="project" value="RHEA"/>
</dbReference>
<keyword evidence="3 8" id="KW-0547">Nucleotide-binding</keyword>
<dbReference type="Gene3D" id="3.40.50.300">
    <property type="entry name" value="P-loop containing nucleotide triphosphate hydrolases"/>
    <property type="match status" value="1"/>
</dbReference>
<comment type="catalytic activity">
    <reaction evidence="6 8">
        <text>dCMP + ATP = dCDP + ADP</text>
        <dbReference type="Rhea" id="RHEA:25094"/>
        <dbReference type="ChEBI" id="CHEBI:30616"/>
        <dbReference type="ChEBI" id="CHEBI:57566"/>
        <dbReference type="ChEBI" id="CHEBI:58593"/>
        <dbReference type="ChEBI" id="CHEBI:456216"/>
        <dbReference type="EC" id="2.7.4.25"/>
    </reaction>
</comment>
<evidence type="ECO:0000256" key="5">
    <source>
        <dbReference type="ARBA" id="ARBA00022840"/>
    </source>
</evidence>
<comment type="catalytic activity">
    <reaction evidence="7 8">
        <text>CMP + ATP = CDP + ADP</text>
        <dbReference type="Rhea" id="RHEA:11600"/>
        <dbReference type="ChEBI" id="CHEBI:30616"/>
        <dbReference type="ChEBI" id="CHEBI:58069"/>
        <dbReference type="ChEBI" id="CHEBI:60377"/>
        <dbReference type="ChEBI" id="CHEBI:456216"/>
        <dbReference type="EC" id="2.7.4.25"/>
    </reaction>
</comment>
<dbReference type="InterPro" id="IPR003136">
    <property type="entry name" value="Cytidylate_kin"/>
</dbReference>
<dbReference type="OrthoDB" id="9807434at2"/>
<protein>
    <recommendedName>
        <fullName evidence="8">Cytidylate kinase</fullName>
        <shortName evidence="8">CK</shortName>
        <ecNumber evidence="8">2.7.4.25</ecNumber>
    </recommendedName>
    <alternativeName>
        <fullName evidence="8">Cytidine monophosphate kinase</fullName>
        <shortName evidence="8">CMP kinase</shortName>
    </alternativeName>
</protein>
<dbReference type="Proteomes" id="UP000029692">
    <property type="component" value="Unassembled WGS sequence"/>
</dbReference>
<keyword evidence="8" id="KW-0963">Cytoplasm</keyword>
<dbReference type="PANTHER" id="PTHR21299:SF2">
    <property type="entry name" value="CYTIDYLATE KINASE"/>
    <property type="match status" value="1"/>
</dbReference>